<evidence type="ECO:0000256" key="2">
    <source>
        <dbReference type="ARBA" id="ARBA00022618"/>
    </source>
</evidence>
<dbReference type="PANTHER" id="PTHR37485:SF1">
    <property type="entry name" value="CELL DIVISION PROTEIN FTSB"/>
    <property type="match status" value="1"/>
</dbReference>
<dbReference type="PANTHER" id="PTHR37485">
    <property type="entry name" value="CELL DIVISION PROTEIN FTSB"/>
    <property type="match status" value="1"/>
</dbReference>
<keyword evidence="2 8" id="KW-0132">Cell division</keyword>
<evidence type="ECO:0000256" key="8">
    <source>
        <dbReference type="HAMAP-Rule" id="MF_00599"/>
    </source>
</evidence>
<dbReference type="Proteomes" id="UP000294343">
    <property type="component" value="Chromosome"/>
</dbReference>
<dbReference type="InterPro" id="IPR023081">
    <property type="entry name" value="Cell_div_FtsB"/>
</dbReference>
<sequence>MGKLILLLLILLSWLQYSLWLGKNGINSFYRINSDLKLQKEYNSILKERNEKLLSRINDLNNSDEILKEPNTQ</sequence>
<evidence type="ECO:0000256" key="7">
    <source>
        <dbReference type="ARBA" id="ARBA00023306"/>
    </source>
</evidence>
<evidence type="ECO:0000256" key="3">
    <source>
        <dbReference type="ARBA" id="ARBA00022692"/>
    </source>
</evidence>
<gene>
    <name evidence="8 9" type="primary">ftsB</name>
    <name evidence="9" type="ORF">ERCIPSPA2889_604</name>
</gene>
<feature type="topological domain" description="Cytoplasmic" evidence="8">
    <location>
        <begin position="1"/>
        <end position="3"/>
    </location>
</feature>
<keyword evidence="5" id="KW-0175">Coiled coil</keyword>
<evidence type="ECO:0000256" key="4">
    <source>
        <dbReference type="ARBA" id="ARBA00022989"/>
    </source>
</evidence>
<keyword evidence="7 8" id="KW-0131">Cell cycle</keyword>
<dbReference type="HAMAP" id="MF_00599">
    <property type="entry name" value="FtsB"/>
    <property type="match status" value="1"/>
</dbReference>
<dbReference type="OrthoDB" id="7061211at2"/>
<dbReference type="GO" id="GO:0043093">
    <property type="term" value="P:FtsZ-dependent cytokinesis"/>
    <property type="evidence" value="ECO:0007669"/>
    <property type="project" value="UniProtKB-UniRule"/>
</dbReference>
<organism evidence="9 10">
    <name type="scientific">Candidatus Erwinia haradaeae</name>
    <dbReference type="NCBI Taxonomy" id="1922217"/>
    <lineage>
        <taxon>Bacteria</taxon>
        <taxon>Pseudomonadati</taxon>
        <taxon>Pseudomonadota</taxon>
        <taxon>Gammaproteobacteria</taxon>
        <taxon>Enterobacterales</taxon>
        <taxon>Erwiniaceae</taxon>
        <taxon>Erwinia</taxon>
    </lineage>
</organism>
<accession>A0A451DIJ2</accession>
<proteinExistence type="inferred from homology"/>
<protein>
    <recommendedName>
        <fullName evidence="8">Cell division protein FtsB</fullName>
    </recommendedName>
</protein>
<keyword evidence="6 8" id="KW-0472">Membrane</keyword>
<comment type="function">
    <text evidence="8">Essential cell division protein. May link together the upstream cell division proteins, which are predominantly cytoplasmic, with the downstream cell division proteins, which are predominantly periplasmic.</text>
</comment>
<dbReference type="AlphaFoldDB" id="A0A451DIJ2"/>
<keyword evidence="8" id="KW-0997">Cell inner membrane</keyword>
<dbReference type="InterPro" id="IPR007060">
    <property type="entry name" value="FtsL/DivIC"/>
</dbReference>
<reference evidence="9 10" key="1">
    <citation type="submission" date="2019-02" db="EMBL/GenBank/DDBJ databases">
        <authorList>
            <person name="Manzano-Marin A."/>
            <person name="Manzano-Marin A."/>
        </authorList>
    </citation>
    <scope>NUCLEOTIDE SEQUENCE [LARGE SCALE GENOMIC DNA]</scope>
    <source>
        <strain evidence="9 10">ErCipseudotsugae</strain>
    </source>
</reference>
<dbReference type="Pfam" id="PF04977">
    <property type="entry name" value="DivIC"/>
    <property type="match status" value="1"/>
</dbReference>
<name>A0A451DIJ2_9GAMM</name>
<dbReference type="GO" id="GO:0030428">
    <property type="term" value="C:cell septum"/>
    <property type="evidence" value="ECO:0007669"/>
    <property type="project" value="TreeGrafter"/>
</dbReference>
<evidence type="ECO:0000256" key="5">
    <source>
        <dbReference type="ARBA" id="ARBA00023054"/>
    </source>
</evidence>
<comment type="subunit">
    <text evidence="8">Part of a complex composed of FtsB, FtsL and FtsQ.</text>
</comment>
<dbReference type="GO" id="GO:0005886">
    <property type="term" value="C:plasma membrane"/>
    <property type="evidence" value="ECO:0007669"/>
    <property type="project" value="UniProtKB-SubCell"/>
</dbReference>
<dbReference type="GO" id="GO:0032153">
    <property type="term" value="C:cell division site"/>
    <property type="evidence" value="ECO:0007669"/>
    <property type="project" value="UniProtKB-UniRule"/>
</dbReference>
<feature type="topological domain" description="Periplasmic" evidence="8">
    <location>
        <begin position="22"/>
        <end position="73"/>
    </location>
</feature>
<keyword evidence="1 8" id="KW-1003">Cell membrane</keyword>
<evidence type="ECO:0000256" key="1">
    <source>
        <dbReference type="ARBA" id="ARBA00022475"/>
    </source>
</evidence>
<evidence type="ECO:0000313" key="10">
    <source>
        <dbReference type="Proteomes" id="UP000294343"/>
    </source>
</evidence>
<dbReference type="EMBL" id="LR217730">
    <property type="protein sequence ID" value="VFP86490.1"/>
    <property type="molecule type" value="Genomic_DNA"/>
</dbReference>
<evidence type="ECO:0000313" key="9">
    <source>
        <dbReference type="EMBL" id="VFP86490.1"/>
    </source>
</evidence>
<dbReference type="RefSeq" id="WP_157989351.1">
    <property type="nucleotide sequence ID" value="NZ_LR217730.1"/>
</dbReference>
<keyword evidence="4 8" id="KW-1133">Transmembrane helix</keyword>
<evidence type="ECO:0000256" key="6">
    <source>
        <dbReference type="ARBA" id="ARBA00023136"/>
    </source>
</evidence>
<keyword evidence="3 8" id="KW-0812">Transmembrane</keyword>
<comment type="subcellular location">
    <subcellularLocation>
        <location evidence="8">Cell inner membrane</location>
        <topology evidence="8">Single-pass type II membrane protein</topology>
    </subcellularLocation>
    <text evidence="8">Localizes to the division septum.</text>
</comment>
<comment type="similarity">
    <text evidence="8">Belongs to the FtsB family.</text>
</comment>